<dbReference type="RefSeq" id="WP_042156271.1">
    <property type="nucleotide sequence ID" value="NZ_CM002803.1"/>
</dbReference>
<dbReference type="eggNOG" id="COG2350">
    <property type="taxonomic scope" value="Bacteria"/>
</dbReference>
<comment type="similarity">
    <text evidence="1">Belongs to the YciI family.</text>
</comment>
<evidence type="ECO:0000313" key="5">
    <source>
        <dbReference type="Proteomes" id="UP000027395"/>
    </source>
</evidence>
<dbReference type="NCBIfam" id="NF009506">
    <property type="entry name" value="PRK12864.1"/>
    <property type="match status" value="1"/>
</dbReference>
<keyword evidence="5" id="KW-1185">Reference proteome</keyword>
<organism evidence="4 5">
    <name type="scientific">Planktothrix agardhii (strain NIVA-CYA 126/8)</name>
    <dbReference type="NCBI Taxonomy" id="388467"/>
    <lineage>
        <taxon>Bacteria</taxon>
        <taxon>Bacillati</taxon>
        <taxon>Cyanobacteriota</taxon>
        <taxon>Cyanophyceae</taxon>
        <taxon>Oscillatoriophycideae</taxon>
        <taxon>Oscillatoriales</taxon>
        <taxon>Microcoleaceae</taxon>
        <taxon>Planktothrix</taxon>
    </lineage>
</organism>
<dbReference type="EMBL" id="CM002803">
    <property type="protein sequence ID" value="KEI68780.1"/>
    <property type="molecule type" value="Genomic_DNA"/>
</dbReference>
<dbReference type="PANTHER" id="PTHR33606:SF3">
    <property type="entry name" value="PROTEIN YCII"/>
    <property type="match status" value="1"/>
</dbReference>
<dbReference type="InterPro" id="IPR011008">
    <property type="entry name" value="Dimeric_a/b-barrel"/>
</dbReference>
<sequence length="89" mass="10550">MPKYVMFGSYCENVLEKREPYRAEHLERLKQQKESGVLLTIGPTQDVTKIFGIYDAEDEATVRQLIESDPYWQNGIWTEYDVKAWIQVY</sequence>
<dbReference type="GeneID" id="77289949"/>
<evidence type="ECO:0000313" key="4">
    <source>
        <dbReference type="EMBL" id="KEI68780.1"/>
    </source>
</evidence>
<dbReference type="EMBL" id="KU665237">
    <property type="protein sequence ID" value="AQY60346.1"/>
    <property type="molecule type" value="Genomic_DNA"/>
</dbReference>
<reference evidence="4 5" key="1">
    <citation type="journal article" date="2014" name="Appl. Environ. Microbiol.">
        <title>Elucidation of insertion elements encoded on plasmids and in vitro construction of shuttle vectors from the toxic cyanobacterium Planktothrix.</title>
        <authorList>
            <person name="Christiansen G."/>
            <person name="Goesmann A."/>
            <person name="Kurmayer R."/>
        </authorList>
    </citation>
    <scope>NUCLEOTIDE SEQUENCE [LARGE SCALE GENOMIC DNA]</scope>
    <source>
        <strain evidence="4 5">NIVA-CYA 126/8</strain>
    </source>
</reference>
<name>A0A073CXN8_PLAA1</name>
<dbReference type="Gene3D" id="3.30.70.1060">
    <property type="entry name" value="Dimeric alpha+beta barrel"/>
    <property type="match status" value="1"/>
</dbReference>
<dbReference type="SUPFAM" id="SSF54909">
    <property type="entry name" value="Dimeric alpha+beta barrel"/>
    <property type="match status" value="1"/>
</dbReference>
<evidence type="ECO:0000259" key="2">
    <source>
        <dbReference type="Pfam" id="PF03795"/>
    </source>
</evidence>
<protein>
    <recommendedName>
        <fullName evidence="2">YCII-related domain-containing protein</fullName>
    </recommendedName>
</protein>
<evidence type="ECO:0000256" key="1">
    <source>
        <dbReference type="ARBA" id="ARBA00007689"/>
    </source>
</evidence>
<dbReference type="Pfam" id="PF03795">
    <property type="entry name" value="YCII"/>
    <property type="match status" value="1"/>
</dbReference>
<feature type="domain" description="YCII-related" evidence="2">
    <location>
        <begin position="3"/>
        <end position="85"/>
    </location>
</feature>
<gene>
    <name evidence="3" type="primary">NC126_4340</name>
    <name evidence="4" type="ORF">A19Y_4071</name>
</gene>
<proteinExistence type="inferred from homology"/>
<evidence type="ECO:0000313" key="3">
    <source>
        <dbReference type="EMBL" id="AQY60346.1"/>
    </source>
</evidence>
<dbReference type="PANTHER" id="PTHR33606">
    <property type="entry name" value="PROTEIN YCII"/>
    <property type="match status" value="1"/>
</dbReference>
<dbReference type="Proteomes" id="UP000027395">
    <property type="component" value="Chromosome"/>
</dbReference>
<dbReference type="InterPro" id="IPR005545">
    <property type="entry name" value="YCII"/>
</dbReference>
<dbReference type="AlphaFoldDB" id="A0A073CXN8"/>
<dbReference type="STRING" id="388467.A19Y_4071"/>
<accession>A0A073CXN8</accession>
<dbReference type="HOGENOM" id="CLU_110355_5_1_3"/>
<reference evidence="3" key="2">
    <citation type="journal article" date="2017" name="Front. Microbiol.">
        <title>Evolution of Anabaenopeptin Peptide Structural Variability in the Cyanobacterium Planktothrix.</title>
        <authorList>
            <person name="Entfellner E."/>
            <person name="Frei M."/>
            <person name="Christiansen G."/>
            <person name="Deng L."/>
            <person name="Blom J."/>
            <person name="Kurmayer R."/>
        </authorList>
    </citation>
    <scope>NUCLEOTIDE SEQUENCE</scope>
    <source>
        <strain evidence="3">NIVA-CYA 126/8</strain>
    </source>
</reference>
<dbReference type="PATRIC" id="fig|388467.6.peg.4013"/>
<dbReference type="InterPro" id="IPR051807">
    <property type="entry name" value="Sec-metab_biosynth-assoc"/>
</dbReference>